<reference evidence="1" key="1">
    <citation type="submission" date="2020-11" db="EMBL/GenBank/DDBJ databases">
        <authorList>
            <consortium name="DOE Joint Genome Institute"/>
            <person name="Ahrendt S."/>
            <person name="Riley R."/>
            <person name="Andreopoulos W."/>
            <person name="Labutti K."/>
            <person name="Pangilinan J."/>
            <person name="Ruiz-Duenas F.J."/>
            <person name="Barrasa J.M."/>
            <person name="Sanchez-Garcia M."/>
            <person name="Camarero S."/>
            <person name="Miyauchi S."/>
            <person name="Serrano A."/>
            <person name="Linde D."/>
            <person name="Babiker R."/>
            <person name="Drula E."/>
            <person name="Ayuso-Fernandez I."/>
            <person name="Pacheco R."/>
            <person name="Padilla G."/>
            <person name="Ferreira P."/>
            <person name="Barriuso J."/>
            <person name="Kellner H."/>
            <person name="Castanera R."/>
            <person name="Alfaro M."/>
            <person name="Ramirez L."/>
            <person name="Pisabarro A.G."/>
            <person name="Kuo A."/>
            <person name="Tritt A."/>
            <person name="Lipzen A."/>
            <person name="He G."/>
            <person name="Yan M."/>
            <person name="Ng V."/>
            <person name="Cullen D."/>
            <person name="Martin F."/>
            <person name="Rosso M.-N."/>
            <person name="Henrissat B."/>
            <person name="Hibbett D."/>
            <person name="Martinez A.T."/>
            <person name="Grigoriev I.V."/>
        </authorList>
    </citation>
    <scope>NUCLEOTIDE SEQUENCE</scope>
    <source>
        <strain evidence="1">CBS 247.69</strain>
    </source>
</reference>
<accession>A0A9P6CKG7</accession>
<evidence type="ECO:0000313" key="1">
    <source>
        <dbReference type="EMBL" id="KAF9463763.1"/>
    </source>
</evidence>
<gene>
    <name evidence="1" type="ORF">BDZ94DRAFT_1125479</name>
</gene>
<sequence length="185" mass="21072">SNLPVSDLLESCTRDTQTGRDFTFNERTVTLIDTPGFDDTEREDADILQSISGYLENQYRKNLKLSGVIYLHRISDQKMGGVSRRSFRMMSELCGERNYKNVMIVTNMWDKVPPAEGEKREAQLRTDTRYFKPALDKQAKLARHDNTLVSAKNILKSLLDNTPIALSIQNELVEDEKHISDTTAG</sequence>
<feature type="non-terminal residue" evidence="1">
    <location>
        <position position="185"/>
    </location>
</feature>
<dbReference type="EMBL" id="MU150259">
    <property type="protein sequence ID" value="KAF9463763.1"/>
    <property type="molecule type" value="Genomic_DNA"/>
</dbReference>
<keyword evidence="2" id="KW-1185">Reference proteome</keyword>
<organism evidence="1 2">
    <name type="scientific">Collybia nuda</name>
    <dbReference type="NCBI Taxonomy" id="64659"/>
    <lineage>
        <taxon>Eukaryota</taxon>
        <taxon>Fungi</taxon>
        <taxon>Dikarya</taxon>
        <taxon>Basidiomycota</taxon>
        <taxon>Agaricomycotina</taxon>
        <taxon>Agaricomycetes</taxon>
        <taxon>Agaricomycetidae</taxon>
        <taxon>Agaricales</taxon>
        <taxon>Tricholomatineae</taxon>
        <taxon>Clitocybaceae</taxon>
        <taxon>Collybia</taxon>
    </lineage>
</organism>
<dbReference type="Proteomes" id="UP000807353">
    <property type="component" value="Unassembled WGS sequence"/>
</dbReference>
<dbReference type="Gene3D" id="3.40.50.300">
    <property type="entry name" value="P-loop containing nucleotide triphosphate hydrolases"/>
    <property type="match status" value="1"/>
</dbReference>
<dbReference type="InterPro" id="IPR027417">
    <property type="entry name" value="P-loop_NTPase"/>
</dbReference>
<name>A0A9P6CKG7_9AGAR</name>
<proteinExistence type="predicted"/>
<dbReference type="AlphaFoldDB" id="A0A9P6CKG7"/>
<protein>
    <recommendedName>
        <fullName evidence="3">AIG1-type G domain-containing protein</fullName>
    </recommendedName>
</protein>
<evidence type="ECO:0008006" key="3">
    <source>
        <dbReference type="Google" id="ProtNLM"/>
    </source>
</evidence>
<feature type="non-terminal residue" evidence="1">
    <location>
        <position position="1"/>
    </location>
</feature>
<evidence type="ECO:0000313" key="2">
    <source>
        <dbReference type="Proteomes" id="UP000807353"/>
    </source>
</evidence>
<comment type="caution">
    <text evidence="1">The sequence shown here is derived from an EMBL/GenBank/DDBJ whole genome shotgun (WGS) entry which is preliminary data.</text>
</comment>
<dbReference type="SUPFAM" id="SSF52540">
    <property type="entry name" value="P-loop containing nucleoside triphosphate hydrolases"/>
    <property type="match status" value="1"/>
</dbReference>
<dbReference type="OrthoDB" id="8954335at2759"/>